<reference evidence="2 3" key="1">
    <citation type="submission" date="2023-11" db="EMBL/GenBank/DDBJ databases">
        <title>Halocaridina rubra genome assembly.</title>
        <authorList>
            <person name="Smith C."/>
        </authorList>
    </citation>
    <scope>NUCLEOTIDE SEQUENCE [LARGE SCALE GENOMIC DNA]</scope>
    <source>
        <strain evidence="2">EP-1</strain>
        <tissue evidence="2">Whole</tissue>
    </source>
</reference>
<sequence length="860" mass="92485">MSQNLNDEKHPPISTEGGQPANIATALPSFKVGAISQQSLTSQLRRLQCGSSRSNVCGPIRALPLACLSGGSNEDKSQKNMSTPDGLSATKTSEDQAVKGAECVKPKILSFGSISSIESDRPGTPDAPISHGIMVSTPDLFRASSCSMNPRITSTPTAIPGSFSNAIIMDGQAPTPIIAPPAHKRITFQGSSSSSTSGRICQGIPTWEVKSQESCCSSQGSVFTPAKKYRGIPIKPQNVYKHSQKTIAFTSTPEERKNGQDIEENNKECKKVPVIDNINKIAVNNSAQEYERGQDEPVNVETVVSEVCTEVICDGKGNEVESEVNIIKETDNEIYRSKIDVTNELQSQLVSKNKSPVQVDYNPADNLPGEIQAGKSSEDHVEVCPKPASLKSLSESFSKPENTKTRIQNPTAGKENLENYSSQDGEEVGKCLSVKENDTRRDTEKEYFNVLNGDIIIVSDTQNICFDSTKLDCNGNSSDNDLCNTDAALCSPSPCVPSLKLQENLSAKPSATDSEFPKSNEDEFIDAEIKTNDNAFDSCTKNANINQLRDTKKSDKAETHQEKASDFVDKSGNSKKEEILPVNKRSVLQHLRLRSGNTKSSLARVSTSNKENLENDHPGIKKKLPGKLNSRGRSPALRDRVPAQQVASPNPGIQSQDIPKSSKADSKLVSNNKFQKITTRGKSPAPVSSSKCNLIKNTSKPLGSKDAKLQGKLPLKLSVSQTPSNNIGRIDTSKNELLKKSVSTVVKRTGSFSSKVLVPSVTSAAVRSRMGPFTQRSTSVTSTPSSLSAKQLAATQPSSAIPTRGILKSSSPSFPSARLPSKLPSLQSVSTKLPVLSTQTRRSTSAKGIVPPTSSRLKSK</sequence>
<dbReference type="Proteomes" id="UP001381693">
    <property type="component" value="Unassembled WGS sequence"/>
</dbReference>
<keyword evidence="3" id="KW-1185">Reference proteome</keyword>
<evidence type="ECO:0000313" key="3">
    <source>
        <dbReference type="Proteomes" id="UP001381693"/>
    </source>
</evidence>
<feature type="compositionally biased region" description="Polar residues" evidence="1">
    <location>
        <begin position="595"/>
        <end position="610"/>
    </location>
</feature>
<feature type="compositionally biased region" description="Low complexity" evidence="1">
    <location>
        <begin position="774"/>
        <end position="788"/>
    </location>
</feature>
<feature type="region of interest" description="Disordered" evidence="1">
    <location>
        <begin position="392"/>
        <end position="423"/>
    </location>
</feature>
<accession>A0AAN8WLW2</accession>
<protein>
    <submittedName>
        <fullName evidence="2">Uncharacterized protein</fullName>
    </submittedName>
</protein>
<name>A0AAN8WLW2_HALRR</name>
<feature type="region of interest" description="Disordered" evidence="1">
    <location>
        <begin position="1"/>
        <end position="22"/>
    </location>
</feature>
<feature type="compositionally biased region" description="Polar residues" evidence="1">
    <location>
        <begin position="392"/>
        <end position="411"/>
    </location>
</feature>
<gene>
    <name evidence="2" type="ORF">SK128_006226</name>
</gene>
<feature type="compositionally biased region" description="Polar residues" evidence="1">
    <location>
        <begin position="824"/>
        <end position="860"/>
    </location>
</feature>
<feature type="region of interest" description="Disordered" evidence="1">
    <location>
        <begin position="550"/>
        <end position="709"/>
    </location>
</feature>
<dbReference type="EMBL" id="JAXCGZ010017204">
    <property type="protein sequence ID" value="KAK7068547.1"/>
    <property type="molecule type" value="Genomic_DNA"/>
</dbReference>
<proteinExistence type="predicted"/>
<evidence type="ECO:0000256" key="1">
    <source>
        <dbReference type="SAM" id="MobiDB-lite"/>
    </source>
</evidence>
<dbReference type="AlphaFoldDB" id="A0AAN8WLW2"/>
<feature type="region of interest" description="Disordered" evidence="1">
    <location>
        <begin position="772"/>
        <end position="860"/>
    </location>
</feature>
<feature type="compositionally biased region" description="Basic and acidic residues" evidence="1">
    <location>
        <begin position="1"/>
        <end position="11"/>
    </location>
</feature>
<feature type="compositionally biased region" description="Basic and acidic residues" evidence="1">
    <location>
        <begin position="550"/>
        <end position="579"/>
    </location>
</feature>
<feature type="region of interest" description="Disordered" evidence="1">
    <location>
        <begin position="72"/>
        <end position="98"/>
    </location>
</feature>
<feature type="compositionally biased region" description="Polar residues" evidence="1">
    <location>
        <begin position="79"/>
        <end position="91"/>
    </location>
</feature>
<feature type="compositionally biased region" description="Polar residues" evidence="1">
    <location>
        <begin position="668"/>
        <end position="701"/>
    </location>
</feature>
<organism evidence="2 3">
    <name type="scientific">Halocaridina rubra</name>
    <name type="common">Hawaiian red shrimp</name>
    <dbReference type="NCBI Taxonomy" id="373956"/>
    <lineage>
        <taxon>Eukaryota</taxon>
        <taxon>Metazoa</taxon>
        <taxon>Ecdysozoa</taxon>
        <taxon>Arthropoda</taxon>
        <taxon>Crustacea</taxon>
        <taxon>Multicrustacea</taxon>
        <taxon>Malacostraca</taxon>
        <taxon>Eumalacostraca</taxon>
        <taxon>Eucarida</taxon>
        <taxon>Decapoda</taxon>
        <taxon>Pleocyemata</taxon>
        <taxon>Caridea</taxon>
        <taxon>Atyoidea</taxon>
        <taxon>Atyidae</taxon>
        <taxon>Halocaridina</taxon>
    </lineage>
</organism>
<feature type="compositionally biased region" description="Polar residues" evidence="1">
    <location>
        <begin position="645"/>
        <end position="659"/>
    </location>
</feature>
<comment type="caution">
    <text evidence="2">The sequence shown here is derived from an EMBL/GenBank/DDBJ whole genome shotgun (WGS) entry which is preliminary data.</text>
</comment>
<evidence type="ECO:0000313" key="2">
    <source>
        <dbReference type="EMBL" id="KAK7068547.1"/>
    </source>
</evidence>